<dbReference type="InterPro" id="IPR001296">
    <property type="entry name" value="Glyco_trans_1"/>
</dbReference>
<dbReference type="EMBL" id="BTCL01000002">
    <property type="protein sequence ID" value="GMK43425.1"/>
    <property type="molecule type" value="Genomic_DNA"/>
</dbReference>
<name>A0ABQ6NGZ7_9BACL</name>
<sequence>MGKTMAKPNAVKTVTILTHSYLNAYGQDYSRLFGGGLERYVDLLCRAIKELGLTPVVYQMTYYEAFDTVHEGVRVRGWPFEADKITEAFERMAESAEGLLIYASCIWHPIRYRPGSIGICHGINWDTPSIAAETKAAIARHINQALRQLDLVVSVDSHFQTYCRAVCEYEDPAVITLLPNPVDTTRFVPRRGGASLSAEGLRVLFPRRLSFERGLVTMMLSADELLSRYPALTVEFAGELIDGSMMAAAFYVWKEAHPHRDRIFHRTYTFETIREAYRQADIAVIPTLFSEGTSLSCLEAMSCGLPVVATNVGGLNDLIVNGVNGRLIPTSAEAVTAAVSELIEQPRLRRRLGAAARRAALAFDQARWLAEWKAIITAQLAKREAEKR</sequence>
<reference evidence="2 3" key="1">
    <citation type="submission" date="2023-05" db="EMBL/GenBank/DDBJ databases">
        <title>Draft genome of Paenibacillus sp. CCS26.</title>
        <authorList>
            <person name="Akita H."/>
            <person name="Shinto Y."/>
            <person name="Kimura Z."/>
        </authorList>
    </citation>
    <scope>NUCLEOTIDE SEQUENCE [LARGE SCALE GENOMIC DNA]</scope>
    <source>
        <strain evidence="2 3">CCS26</strain>
    </source>
</reference>
<dbReference type="PANTHER" id="PTHR12526:SF630">
    <property type="entry name" value="GLYCOSYLTRANSFERASE"/>
    <property type="match status" value="1"/>
</dbReference>
<keyword evidence="2" id="KW-0808">Transferase</keyword>
<accession>A0ABQ6NGZ7</accession>
<protein>
    <submittedName>
        <fullName evidence="2">Glycosyl transferase family 1</fullName>
    </submittedName>
</protein>
<dbReference type="Proteomes" id="UP001285921">
    <property type="component" value="Unassembled WGS sequence"/>
</dbReference>
<keyword evidence="3" id="KW-1185">Reference proteome</keyword>
<evidence type="ECO:0000259" key="1">
    <source>
        <dbReference type="Pfam" id="PF00534"/>
    </source>
</evidence>
<dbReference type="SUPFAM" id="SSF53756">
    <property type="entry name" value="UDP-Glycosyltransferase/glycogen phosphorylase"/>
    <property type="match status" value="1"/>
</dbReference>
<evidence type="ECO:0000313" key="2">
    <source>
        <dbReference type="EMBL" id="GMK43425.1"/>
    </source>
</evidence>
<feature type="domain" description="Glycosyl transferase family 1" evidence="1">
    <location>
        <begin position="202"/>
        <end position="358"/>
    </location>
</feature>
<dbReference type="Gene3D" id="3.40.50.2000">
    <property type="entry name" value="Glycogen Phosphorylase B"/>
    <property type="match status" value="2"/>
</dbReference>
<organism evidence="2 3">
    <name type="scientific">Paenibacillus glycanilyticus</name>
    <dbReference type="NCBI Taxonomy" id="126569"/>
    <lineage>
        <taxon>Bacteria</taxon>
        <taxon>Bacillati</taxon>
        <taxon>Bacillota</taxon>
        <taxon>Bacilli</taxon>
        <taxon>Bacillales</taxon>
        <taxon>Paenibacillaceae</taxon>
        <taxon>Paenibacillus</taxon>
    </lineage>
</organism>
<comment type="caution">
    <text evidence="2">The sequence shown here is derived from an EMBL/GenBank/DDBJ whole genome shotgun (WGS) entry which is preliminary data.</text>
</comment>
<dbReference type="Pfam" id="PF00534">
    <property type="entry name" value="Glycos_transf_1"/>
    <property type="match status" value="1"/>
</dbReference>
<gene>
    <name evidence="2" type="ORF">PghCCS26_05520</name>
</gene>
<dbReference type="PANTHER" id="PTHR12526">
    <property type="entry name" value="GLYCOSYLTRANSFERASE"/>
    <property type="match status" value="1"/>
</dbReference>
<dbReference type="RefSeq" id="WP_317978724.1">
    <property type="nucleotide sequence ID" value="NZ_BTCL01000002.1"/>
</dbReference>
<dbReference type="GO" id="GO:0016740">
    <property type="term" value="F:transferase activity"/>
    <property type="evidence" value="ECO:0007669"/>
    <property type="project" value="UniProtKB-KW"/>
</dbReference>
<evidence type="ECO:0000313" key="3">
    <source>
        <dbReference type="Proteomes" id="UP001285921"/>
    </source>
</evidence>
<dbReference type="CDD" id="cd03801">
    <property type="entry name" value="GT4_PimA-like"/>
    <property type="match status" value="1"/>
</dbReference>
<proteinExistence type="predicted"/>